<dbReference type="InterPro" id="IPR036388">
    <property type="entry name" value="WH-like_DNA-bd_sf"/>
</dbReference>
<organism evidence="5 6">
    <name type="scientific">Enterococcus dispar ATCC 51266</name>
    <dbReference type="NCBI Taxonomy" id="1139219"/>
    <lineage>
        <taxon>Bacteria</taxon>
        <taxon>Bacillati</taxon>
        <taxon>Bacillota</taxon>
        <taxon>Bacilli</taxon>
        <taxon>Lactobacillales</taxon>
        <taxon>Enterococcaceae</taxon>
        <taxon>Enterococcus</taxon>
    </lineage>
</organism>
<proteinExistence type="inferred from homology"/>
<dbReference type="Gene3D" id="1.10.10.10">
    <property type="entry name" value="Winged helix-like DNA-binding domain superfamily/Winged helix DNA-binding domain"/>
    <property type="match status" value="1"/>
</dbReference>
<dbReference type="Proteomes" id="UP000014127">
    <property type="component" value="Unassembled WGS sequence"/>
</dbReference>
<protein>
    <submittedName>
        <fullName evidence="5">CopY family transcriptional regulator</fullName>
    </submittedName>
</protein>
<dbReference type="RefSeq" id="WP_010776396.1">
    <property type="nucleotide sequence ID" value="NZ_ASWK01000001.1"/>
</dbReference>
<dbReference type="PIRSF" id="PIRSF019455">
    <property type="entry name" value="CopR_AtkY"/>
    <property type="match status" value="1"/>
</dbReference>
<dbReference type="GO" id="GO:0003677">
    <property type="term" value="F:DNA binding"/>
    <property type="evidence" value="ECO:0007669"/>
    <property type="project" value="UniProtKB-KW"/>
</dbReference>
<dbReference type="EMBL" id="AHYR01000003">
    <property type="protein sequence ID" value="EOT43273.1"/>
    <property type="molecule type" value="Genomic_DNA"/>
</dbReference>
<dbReference type="InterPro" id="IPR036390">
    <property type="entry name" value="WH_DNA-bd_sf"/>
</dbReference>
<reference evidence="5 6" key="1">
    <citation type="submission" date="2013-03" db="EMBL/GenBank/DDBJ databases">
        <title>The Genome Sequence of Enterococcus dispar ATCC_51266 (Illumina only assembly).</title>
        <authorList>
            <consortium name="The Broad Institute Genomics Platform"/>
            <consortium name="The Broad Institute Genome Sequencing Center for Infectious Disease"/>
            <person name="Earl A."/>
            <person name="Russ C."/>
            <person name="Gilmore M."/>
            <person name="Surin D."/>
            <person name="Walker B."/>
            <person name="Young S."/>
            <person name="Zeng Q."/>
            <person name="Gargeya S."/>
            <person name="Fitzgerald M."/>
            <person name="Haas B."/>
            <person name="Abouelleil A."/>
            <person name="Allen A.W."/>
            <person name="Alvarado L."/>
            <person name="Arachchi H.M."/>
            <person name="Berlin A.M."/>
            <person name="Chapman S.B."/>
            <person name="Gainer-Dewar J."/>
            <person name="Goldberg J."/>
            <person name="Griggs A."/>
            <person name="Gujja S."/>
            <person name="Hansen M."/>
            <person name="Howarth C."/>
            <person name="Imamovic A."/>
            <person name="Ireland A."/>
            <person name="Larimer J."/>
            <person name="McCowan C."/>
            <person name="Murphy C."/>
            <person name="Pearson M."/>
            <person name="Poon T.W."/>
            <person name="Priest M."/>
            <person name="Roberts A."/>
            <person name="Saif S."/>
            <person name="Shea T."/>
            <person name="Sisk P."/>
            <person name="Sykes S."/>
            <person name="Wortman J."/>
            <person name="Nusbaum C."/>
            <person name="Birren B."/>
        </authorList>
    </citation>
    <scope>NUCLEOTIDE SEQUENCE [LARGE SCALE GENOMIC DNA]</scope>
    <source>
        <strain evidence="5 6">ATCC 51266</strain>
    </source>
</reference>
<keyword evidence="4" id="KW-0804">Transcription</keyword>
<dbReference type="eggNOG" id="COG3682">
    <property type="taxonomic scope" value="Bacteria"/>
</dbReference>
<name>S0KT18_9ENTE</name>
<keyword evidence="3" id="KW-0238">DNA-binding</keyword>
<accession>S0KT18</accession>
<evidence type="ECO:0000313" key="5">
    <source>
        <dbReference type="EMBL" id="EOT43273.1"/>
    </source>
</evidence>
<evidence type="ECO:0000313" key="6">
    <source>
        <dbReference type="Proteomes" id="UP000014127"/>
    </source>
</evidence>
<comment type="similarity">
    <text evidence="1">Belongs to the BlaI transcriptional regulatory family.</text>
</comment>
<evidence type="ECO:0000256" key="1">
    <source>
        <dbReference type="ARBA" id="ARBA00011046"/>
    </source>
</evidence>
<keyword evidence="2" id="KW-0805">Transcription regulation</keyword>
<evidence type="ECO:0000256" key="2">
    <source>
        <dbReference type="ARBA" id="ARBA00023015"/>
    </source>
</evidence>
<evidence type="ECO:0000256" key="4">
    <source>
        <dbReference type="ARBA" id="ARBA00023163"/>
    </source>
</evidence>
<dbReference type="OrthoDB" id="1849040at2"/>
<dbReference type="HOGENOM" id="CLU_119090_2_1_9"/>
<dbReference type="SUPFAM" id="SSF46785">
    <property type="entry name" value="Winged helix' DNA-binding domain"/>
    <property type="match status" value="1"/>
</dbReference>
<dbReference type="GO" id="GO:0045892">
    <property type="term" value="P:negative regulation of DNA-templated transcription"/>
    <property type="evidence" value="ECO:0007669"/>
    <property type="project" value="InterPro"/>
</dbReference>
<gene>
    <name evidence="5" type="ORF">OMK_00627</name>
</gene>
<evidence type="ECO:0000256" key="3">
    <source>
        <dbReference type="ARBA" id="ARBA00023125"/>
    </source>
</evidence>
<dbReference type="AlphaFoldDB" id="S0KT18"/>
<dbReference type="Pfam" id="PF03965">
    <property type="entry name" value="Penicillinase_R"/>
    <property type="match status" value="1"/>
</dbReference>
<sequence length="119" mass="13847">MSSRQIQVTNSELEVLKFIWKSEPVPSGSITHEMKLCNNWHPSTSKTLIKRLLNKQTICYSTVNRRRYYSAIISEQEFLLFEIQRIMSGMNSECIAEISSYLAELDNSNKMEVIHDNKT</sequence>
<comment type="caution">
    <text evidence="5">The sequence shown here is derived from an EMBL/GenBank/DDBJ whole genome shotgun (WGS) entry which is preliminary data.</text>
</comment>
<dbReference type="InterPro" id="IPR005650">
    <property type="entry name" value="BlaI_family"/>
</dbReference>
<keyword evidence="6" id="KW-1185">Reference proteome</keyword>